<gene>
    <name evidence="1" type="ORF">ACFOW1_16545</name>
</gene>
<dbReference type="EMBL" id="JBHSDC010000031">
    <property type="protein sequence ID" value="MFC4233512.1"/>
    <property type="molecule type" value="Genomic_DNA"/>
</dbReference>
<sequence length="164" mass="19361">MKELVLSTHQILKNKVFNCDFDESWVDWAIDMIEAGFNSENLYTLAATSKPYNQQALQVLTDKVLQDFNLSYTNKALVIKKYVYFIVTNAIYKTNSYFKALRELKDICISMQYDELYMPFYLLYFAKVDLAECDHQLYWDGADKTNIDQIITTQFADWIAKYEK</sequence>
<name>A0ABV8Q2U1_9BACT</name>
<proteinExistence type="predicted"/>
<reference evidence="2" key="1">
    <citation type="journal article" date="2019" name="Int. J. Syst. Evol. Microbiol.">
        <title>The Global Catalogue of Microorganisms (GCM) 10K type strain sequencing project: providing services to taxonomists for standard genome sequencing and annotation.</title>
        <authorList>
            <consortium name="The Broad Institute Genomics Platform"/>
            <consortium name="The Broad Institute Genome Sequencing Center for Infectious Disease"/>
            <person name="Wu L."/>
            <person name="Ma J."/>
        </authorList>
    </citation>
    <scope>NUCLEOTIDE SEQUENCE [LARGE SCALE GENOMIC DNA]</scope>
    <source>
        <strain evidence="2">CECT 8010</strain>
    </source>
</reference>
<protein>
    <submittedName>
        <fullName evidence="1">Uncharacterized protein</fullName>
    </submittedName>
</protein>
<dbReference type="Proteomes" id="UP001595906">
    <property type="component" value="Unassembled WGS sequence"/>
</dbReference>
<comment type="caution">
    <text evidence="1">The sequence shown here is derived from an EMBL/GenBank/DDBJ whole genome shotgun (WGS) entry which is preliminary data.</text>
</comment>
<evidence type="ECO:0000313" key="1">
    <source>
        <dbReference type="EMBL" id="MFC4233512.1"/>
    </source>
</evidence>
<accession>A0ABV8Q2U1</accession>
<organism evidence="1 2">
    <name type="scientific">Parasediminibacterium paludis</name>
    <dbReference type="NCBI Taxonomy" id="908966"/>
    <lineage>
        <taxon>Bacteria</taxon>
        <taxon>Pseudomonadati</taxon>
        <taxon>Bacteroidota</taxon>
        <taxon>Chitinophagia</taxon>
        <taxon>Chitinophagales</taxon>
        <taxon>Chitinophagaceae</taxon>
        <taxon>Parasediminibacterium</taxon>
    </lineage>
</organism>
<keyword evidence="2" id="KW-1185">Reference proteome</keyword>
<evidence type="ECO:0000313" key="2">
    <source>
        <dbReference type="Proteomes" id="UP001595906"/>
    </source>
</evidence>
<dbReference type="RefSeq" id="WP_379015825.1">
    <property type="nucleotide sequence ID" value="NZ_JBHSDC010000031.1"/>
</dbReference>